<evidence type="ECO:0000256" key="3">
    <source>
        <dbReference type="ARBA" id="ARBA00022989"/>
    </source>
</evidence>
<dbReference type="GO" id="GO:0016020">
    <property type="term" value="C:membrane"/>
    <property type="evidence" value="ECO:0007669"/>
    <property type="project" value="UniProtKB-SubCell"/>
</dbReference>
<dbReference type="Pfam" id="PF01758">
    <property type="entry name" value="SBF"/>
    <property type="match status" value="1"/>
</dbReference>
<protein>
    <submittedName>
        <fullName evidence="6">Putative Bile acid:sodium symporter/arsenical resistance protein Acr3</fullName>
    </submittedName>
</protein>
<comment type="subcellular location">
    <subcellularLocation>
        <location evidence="1">Membrane</location>
        <topology evidence="1">Multi-pass membrane protein</topology>
    </subcellularLocation>
</comment>
<evidence type="ECO:0000256" key="5">
    <source>
        <dbReference type="SAM" id="Phobius"/>
    </source>
</evidence>
<dbReference type="EMBL" id="PSQE01000002">
    <property type="protein sequence ID" value="RHN75028.1"/>
    <property type="molecule type" value="Genomic_DNA"/>
</dbReference>
<keyword evidence="4 5" id="KW-0472">Membrane</keyword>
<dbReference type="Proteomes" id="UP000265566">
    <property type="component" value="Chromosome 2"/>
</dbReference>
<organism evidence="6">
    <name type="scientific">Medicago truncatula</name>
    <name type="common">Barrel medic</name>
    <name type="synonym">Medicago tribuloides</name>
    <dbReference type="NCBI Taxonomy" id="3880"/>
    <lineage>
        <taxon>Eukaryota</taxon>
        <taxon>Viridiplantae</taxon>
        <taxon>Streptophyta</taxon>
        <taxon>Embryophyta</taxon>
        <taxon>Tracheophyta</taxon>
        <taxon>Spermatophyta</taxon>
        <taxon>Magnoliopsida</taxon>
        <taxon>eudicotyledons</taxon>
        <taxon>Gunneridae</taxon>
        <taxon>Pentapetalae</taxon>
        <taxon>rosids</taxon>
        <taxon>fabids</taxon>
        <taxon>Fabales</taxon>
        <taxon>Fabaceae</taxon>
        <taxon>Papilionoideae</taxon>
        <taxon>50 kb inversion clade</taxon>
        <taxon>NPAAA clade</taxon>
        <taxon>Hologalegina</taxon>
        <taxon>IRL clade</taxon>
        <taxon>Trifolieae</taxon>
        <taxon>Medicago</taxon>
    </lineage>
</organism>
<name>A0A396JF80_MEDTR</name>
<evidence type="ECO:0000256" key="4">
    <source>
        <dbReference type="ARBA" id="ARBA00023136"/>
    </source>
</evidence>
<dbReference type="AlphaFoldDB" id="A0A396JF80"/>
<evidence type="ECO:0000256" key="2">
    <source>
        <dbReference type="ARBA" id="ARBA00022692"/>
    </source>
</evidence>
<keyword evidence="2 5" id="KW-0812">Transmembrane</keyword>
<evidence type="ECO:0000256" key="1">
    <source>
        <dbReference type="ARBA" id="ARBA00004141"/>
    </source>
</evidence>
<keyword evidence="3 5" id="KW-1133">Transmembrane helix</keyword>
<reference evidence="6" key="1">
    <citation type="journal article" date="2018" name="Nat. Plants">
        <title>Whole-genome landscape of Medicago truncatula symbiotic genes.</title>
        <authorList>
            <person name="Pecrix Y."/>
            <person name="Gamas P."/>
            <person name="Carrere S."/>
        </authorList>
    </citation>
    <scope>NUCLEOTIDE SEQUENCE</scope>
    <source>
        <tissue evidence="6">Leaves</tissue>
    </source>
</reference>
<dbReference type="Gramene" id="rna11175">
    <property type="protein sequence ID" value="RHN75028.1"/>
    <property type="gene ID" value="gene11175"/>
</dbReference>
<feature type="transmembrane region" description="Helical" evidence="5">
    <location>
        <begin position="42"/>
        <end position="61"/>
    </location>
</feature>
<comment type="caution">
    <text evidence="6">The sequence shown here is derived from an EMBL/GenBank/DDBJ whole genome shotgun (WGS) entry which is preliminary data.</text>
</comment>
<sequence length="66" mass="7325">MEFAPALVIFLFDVGVNSSENDILEAFNRPAEIATGYFGHFVVKHLLGYLFYIIAVTIFGLPTGEK</sequence>
<evidence type="ECO:0000313" key="6">
    <source>
        <dbReference type="EMBL" id="RHN75028.1"/>
    </source>
</evidence>
<proteinExistence type="predicted"/>
<accession>A0A396JF80</accession>
<gene>
    <name evidence="6" type="ORF">MtrunA17_Chr2g0316711</name>
</gene>
<dbReference type="InterPro" id="IPR002657">
    <property type="entry name" value="BilAc:Na_symport/Acr3"/>
</dbReference>